<name>G0QUM3_ICHMU</name>
<organism evidence="2 3">
    <name type="scientific">Ichthyophthirius multifiliis</name>
    <name type="common">White spot disease agent</name>
    <name type="synonym">Ich</name>
    <dbReference type="NCBI Taxonomy" id="5932"/>
    <lineage>
        <taxon>Eukaryota</taxon>
        <taxon>Sar</taxon>
        <taxon>Alveolata</taxon>
        <taxon>Ciliophora</taxon>
        <taxon>Intramacronucleata</taxon>
        <taxon>Oligohymenophorea</taxon>
        <taxon>Hymenostomatida</taxon>
        <taxon>Ophryoglenina</taxon>
        <taxon>Ichthyophthirius</taxon>
    </lineage>
</organism>
<reference evidence="2 3" key="1">
    <citation type="submission" date="2011-07" db="EMBL/GenBank/DDBJ databases">
        <authorList>
            <person name="Coyne R."/>
            <person name="Brami D."/>
            <person name="Johnson J."/>
            <person name="Hostetler J."/>
            <person name="Hannick L."/>
            <person name="Clark T."/>
            <person name="Cassidy-Hanley D."/>
            <person name="Inman J."/>
        </authorList>
    </citation>
    <scope>NUCLEOTIDE SEQUENCE [LARGE SCALE GENOMIC DNA]</scope>
    <source>
        <strain evidence="2 3">G5</strain>
    </source>
</reference>
<keyword evidence="1" id="KW-1133">Transmembrane helix</keyword>
<keyword evidence="3" id="KW-1185">Reference proteome</keyword>
<evidence type="ECO:0000256" key="1">
    <source>
        <dbReference type="SAM" id="Phobius"/>
    </source>
</evidence>
<dbReference type="RefSeq" id="XP_004034555.1">
    <property type="nucleotide sequence ID" value="XM_004034507.1"/>
</dbReference>
<dbReference type="EMBL" id="GL983917">
    <property type="protein sequence ID" value="EGR31069.1"/>
    <property type="molecule type" value="Genomic_DNA"/>
</dbReference>
<gene>
    <name evidence="2" type="ORF">IMG5_117940</name>
</gene>
<feature type="transmembrane region" description="Helical" evidence="1">
    <location>
        <begin position="6"/>
        <end position="27"/>
    </location>
</feature>
<protein>
    <recommendedName>
        <fullName evidence="4">Transmembrane protein</fullName>
    </recommendedName>
</protein>
<sequence>MHKIFFIFQLLFILPFKVLLQFFIFIFNDLQHHHQHISCAIQQILHMQFSNPYQYQFPRKFFKLKQLQFFRHKIHVQMHPTQKIKKCNKFCYFYLFFILSTISNSNNHSQIIAEFSNIERIILIFIKNIESSFKFFFFRSISKHNKSNKNLLKINNSVIIKIQIKEHLEQVELLFNIQIFSFQQTNEFMRFNSNSVLYTSINILVQHFLSSFNKISKINIINIKFISNRKKIFITNLINHFIEKIIQFFTQRFSFFIQLFKSFQSMIFFFKQFISYVRSVLLILLSQFLNSLIMLDFINQIISNFRIYDNLTFGFSSFYNFLSFITCQNYFLLFEVSSLNNLIISNSSLLILLLYSQNLSILSTSC</sequence>
<feature type="transmembrane region" description="Helical" evidence="1">
    <location>
        <begin position="310"/>
        <end position="332"/>
    </location>
</feature>
<evidence type="ECO:0000313" key="3">
    <source>
        <dbReference type="Proteomes" id="UP000008983"/>
    </source>
</evidence>
<accession>G0QUM3</accession>
<evidence type="ECO:0008006" key="4">
    <source>
        <dbReference type="Google" id="ProtNLM"/>
    </source>
</evidence>
<dbReference type="InParanoid" id="G0QUM3"/>
<feature type="transmembrane region" description="Helical" evidence="1">
    <location>
        <begin position="276"/>
        <end position="298"/>
    </location>
</feature>
<keyword evidence="1" id="KW-0812">Transmembrane</keyword>
<proteinExistence type="predicted"/>
<dbReference type="Proteomes" id="UP000008983">
    <property type="component" value="Unassembled WGS sequence"/>
</dbReference>
<keyword evidence="1" id="KW-0472">Membrane</keyword>
<evidence type="ECO:0000313" key="2">
    <source>
        <dbReference type="EMBL" id="EGR31069.1"/>
    </source>
</evidence>
<dbReference type="GeneID" id="14907227"/>
<dbReference type="AlphaFoldDB" id="G0QUM3"/>